<protein>
    <submittedName>
        <fullName evidence="1">Uncharacterized protein</fullName>
    </submittedName>
</protein>
<keyword evidence="2" id="KW-1185">Reference proteome</keyword>
<sequence>MSIQAQVIKDIGGIEPGKMFTYQALSAWRTSPEGTTKAMSRLVSCGQVRRYSKGVFYRPRQGVLGEVRPSDNEKIKLYLYDNEKLIGYITGLSLYNRMGLTTQVPKMVTIATEKARQKKNLGNIEVKLVPSKAPVNERDKEYLEILDALTDIKNIPDTQPYEILELLNKKIKYIDRGSLDSLVQLAKAYYPPATKALLGLVLDANRCDLSCRLAEDLNPTTSYKIGLKGYWPQAKKWKII</sequence>
<dbReference type="Pfam" id="PF19570">
    <property type="entry name" value="DUF6088"/>
    <property type="match status" value="1"/>
</dbReference>
<dbReference type="InterPro" id="IPR045738">
    <property type="entry name" value="DUF6088"/>
</dbReference>
<name>A0A4R0HQR8_9ENTR</name>
<dbReference type="RefSeq" id="WP_131407413.1">
    <property type="nucleotide sequence ID" value="NZ_CATKPI010000070.1"/>
</dbReference>
<dbReference type="EMBL" id="SJOP01000003">
    <property type="protein sequence ID" value="TCC13987.1"/>
    <property type="molecule type" value="Genomic_DNA"/>
</dbReference>
<comment type="caution">
    <text evidence="1">The sequence shown here is derived from an EMBL/GenBank/DDBJ whole genome shotgun (WGS) entry which is preliminary data.</text>
</comment>
<dbReference type="OrthoDB" id="9798200at2"/>
<dbReference type="Proteomes" id="UP000291793">
    <property type="component" value="Unassembled WGS sequence"/>
</dbReference>
<accession>A0A4R0HQR8</accession>
<dbReference type="AlphaFoldDB" id="A0A4R0HQR8"/>
<evidence type="ECO:0000313" key="2">
    <source>
        <dbReference type="Proteomes" id="UP000291793"/>
    </source>
</evidence>
<organism evidence="1 2">
    <name type="scientific">Kosakonia quasisacchari</name>
    <dbReference type="NCBI Taxonomy" id="2529380"/>
    <lineage>
        <taxon>Bacteria</taxon>
        <taxon>Pseudomonadati</taxon>
        <taxon>Pseudomonadota</taxon>
        <taxon>Gammaproteobacteria</taxon>
        <taxon>Enterobacterales</taxon>
        <taxon>Enterobacteriaceae</taxon>
        <taxon>Kosakonia</taxon>
    </lineage>
</organism>
<evidence type="ECO:0000313" key="1">
    <source>
        <dbReference type="EMBL" id="TCC13987.1"/>
    </source>
</evidence>
<gene>
    <name evidence="1" type="ORF">E0L21_05360</name>
</gene>
<proteinExistence type="predicted"/>
<reference evidence="1 2" key="1">
    <citation type="submission" date="2019-02" db="EMBL/GenBank/DDBJ databases">
        <title>The draft genome of Kosakonia quasisacchari strain WCHKQ120001.</title>
        <authorList>
            <person name="Wang C."/>
            <person name="Feng Y."/>
            <person name="Zong Z."/>
        </authorList>
    </citation>
    <scope>NUCLEOTIDE SEQUENCE [LARGE SCALE GENOMIC DNA]</scope>
    <source>
        <strain evidence="1 2">WCHKQ120001</strain>
    </source>
</reference>